<name>A0A0M0J3T5_9EUKA</name>
<dbReference type="InterPro" id="IPR001680">
    <property type="entry name" value="WD40_rpt"/>
</dbReference>
<evidence type="ECO:0000256" key="3">
    <source>
        <dbReference type="ARBA" id="ARBA00022448"/>
    </source>
</evidence>
<dbReference type="SUPFAM" id="SSF50978">
    <property type="entry name" value="WD40 repeat-like"/>
    <property type="match status" value="1"/>
</dbReference>
<keyword evidence="3" id="KW-0813">Transport</keyword>
<dbReference type="PANTHER" id="PTHR11024:SF2">
    <property type="entry name" value="PROTEIN SEC13 HOMOLOG"/>
    <property type="match status" value="1"/>
</dbReference>
<organism evidence="12 13">
    <name type="scientific">Chrysochromulina tobinii</name>
    <dbReference type="NCBI Taxonomy" id="1460289"/>
    <lineage>
        <taxon>Eukaryota</taxon>
        <taxon>Haptista</taxon>
        <taxon>Haptophyta</taxon>
        <taxon>Prymnesiophyceae</taxon>
        <taxon>Prymnesiales</taxon>
        <taxon>Chrysochromulinaceae</taxon>
        <taxon>Chrysochromulina</taxon>
    </lineage>
</organism>
<sequence length="301" mass="32710">MAAAAQAELIHDVQLDYFGKQLATAGGDRRIKIYEVVNGEKSHQTAELVGHDGPVWRVAWAHPQFGNVLASCSYDRQVFVWREHSPQQWSLVHKFLGHEGSVNCISFGPREFGLRLACASSDENIAVLTYLGEHSPGQGQWTSTMIKAHKIGVNAVSWAPACSGMRLVTAGCDNLVKIWNCDESGNTWAEEATLGRADERHTDWVRDVAWAPTVDGAAEMIASCSQDKKVIIWTAGRSGEWVPKTIQMSCAVWSVSWSVTGGILAVAGGDNQVTLWRESHVGEWVQIGALEEGGGGLLPSS</sequence>
<keyword evidence="7" id="KW-0653">Protein transport</keyword>
<evidence type="ECO:0000256" key="7">
    <source>
        <dbReference type="ARBA" id="ARBA00022927"/>
    </source>
</evidence>
<evidence type="ECO:0000256" key="9">
    <source>
        <dbReference type="ARBA" id="ARBA00023132"/>
    </source>
</evidence>
<evidence type="ECO:0000256" key="5">
    <source>
        <dbReference type="ARBA" id="ARBA00022737"/>
    </source>
</evidence>
<dbReference type="GO" id="GO:0006606">
    <property type="term" value="P:protein import into nucleus"/>
    <property type="evidence" value="ECO:0007669"/>
    <property type="project" value="TreeGrafter"/>
</dbReference>
<keyword evidence="5" id="KW-0677">Repeat</keyword>
<dbReference type="PANTHER" id="PTHR11024">
    <property type="entry name" value="NUCLEAR PORE COMPLEX PROTEIN SEC13 / SEH1 FAMILY MEMBER"/>
    <property type="match status" value="1"/>
</dbReference>
<reference evidence="13" key="1">
    <citation type="journal article" date="2015" name="PLoS Genet.">
        <title>Genome Sequence and Transcriptome Analyses of Chrysochromulina tobin: Metabolic Tools for Enhanced Algal Fitness in the Prominent Order Prymnesiales (Haptophyceae).</title>
        <authorList>
            <person name="Hovde B.T."/>
            <person name="Deodato C.R."/>
            <person name="Hunsperger H.M."/>
            <person name="Ryken S.A."/>
            <person name="Yost W."/>
            <person name="Jha R.K."/>
            <person name="Patterson J."/>
            <person name="Monnat R.J. Jr."/>
            <person name="Barlow S.B."/>
            <person name="Starkenburg S.R."/>
            <person name="Cattolico R.A."/>
        </authorList>
    </citation>
    <scope>NUCLEOTIDE SEQUENCE</scope>
    <source>
        <strain evidence="13">CCMP291</strain>
    </source>
</reference>
<evidence type="ECO:0000256" key="1">
    <source>
        <dbReference type="ARBA" id="ARBA00004567"/>
    </source>
</evidence>
<dbReference type="GO" id="GO:0030127">
    <property type="term" value="C:COPII vesicle coat"/>
    <property type="evidence" value="ECO:0007669"/>
    <property type="project" value="TreeGrafter"/>
</dbReference>
<comment type="similarity">
    <text evidence="2">Belongs to the WD repeat SEC13 family.</text>
</comment>
<dbReference type="PROSITE" id="PS50082">
    <property type="entry name" value="WD_REPEATS_2"/>
    <property type="match status" value="2"/>
</dbReference>
<gene>
    <name evidence="12" type="ORF">Ctob_001414</name>
</gene>
<dbReference type="InterPro" id="IPR015943">
    <property type="entry name" value="WD40/YVTN_repeat-like_dom_sf"/>
</dbReference>
<dbReference type="GO" id="GO:0005198">
    <property type="term" value="F:structural molecule activity"/>
    <property type="evidence" value="ECO:0007669"/>
    <property type="project" value="InterPro"/>
</dbReference>
<evidence type="ECO:0000256" key="11">
    <source>
        <dbReference type="PROSITE-ProRule" id="PRU00221"/>
    </source>
</evidence>
<keyword evidence="10" id="KW-0539">Nucleus</keyword>
<feature type="repeat" description="WD" evidence="11">
    <location>
        <begin position="146"/>
        <end position="180"/>
    </location>
</feature>
<dbReference type="Pfam" id="PF00400">
    <property type="entry name" value="WD40"/>
    <property type="match status" value="5"/>
</dbReference>
<proteinExistence type="inferred from homology"/>
<dbReference type="InterPro" id="IPR036322">
    <property type="entry name" value="WD40_repeat_dom_sf"/>
</dbReference>
<dbReference type="Proteomes" id="UP000037460">
    <property type="component" value="Unassembled WGS sequence"/>
</dbReference>
<dbReference type="Gene3D" id="2.130.10.10">
    <property type="entry name" value="YVTN repeat-like/Quinoprotein amine dehydrogenase"/>
    <property type="match status" value="1"/>
</dbReference>
<dbReference type="SMART" id="SM00320">
    <property type="entry name" value="WD40"/>
    <property type="match status" value="6"/>
</dbReference>
<dbReference type="PROSITE" id="PS50294">
    <property type="entry name" value="WD_REPEATS_REGION"/>
    <property type="match status" value="1"/>
</dbReference>
<keyword evidence="6" id="KW-0509">mRNA transport</keyword>
<dbReference type="GO" id="GO:0051028">
    <property type="term" value="P:mRNA transport"/>
    <property type="evidence" value="ECO:0007669"/>
    <property type="project" value="UniProtKB-KW"/>
</dbReference>
<comment type="subcellular location">
    <subcellularLocation>
        <location evidence="1">Nucleus</location>
        <location evidence="1">Nuclear pore complex</location>
    </subcellularLocation>
</comment>
<evidence type="ECO:0000256" key="2">
    <source>
        <dbReference type="ARBA" id="ARBA00010102"/>
    </source>
</evidence>
<dbReference type="GO" id="GO:0031080">
    <property type="term" value="C:nuclear pore outer ring"/>
    <property type="evidence" value="ECO:0007669"/>
    <property type="project" value="TreeGrafter"/>
</dbReference>
<comment type="caution">
    <text evidence="12">The sequence shown here is derived from an EMBL/GenBank/DDBJ whole genome shotgun (WGS) entry which is preliminary data.</text>
</comment>
<dbReference type="GO" id="GO:0090114">
    <property type="term" value="P:COPII-coated vesicle budding"/>
    <property type="evidence" value="ECO:0007669"/>
    <property type="project" value="TreeGrafter"/>
</dbReference>
<keyword evidence="13" id="KW-1185">Reference proteome</keyword>
<evidence type="ECO:0000256" key="4">
    <source>
        <dbReference type="ARBA" id="ARBA00022574"/>
    </source>
</evidence>
<dbReference type="AlphaFoldDB" id="A0A0M0J3T5"/>
<evidence type="ECO:0000256" key="8">
    <source>
        <dbReference type="ARBA" id="ARBA00023010"/>
    </source>
</evidence>
<evidence type="ECO:0000256" key="10">
    <source>
        <dbReference type="ARBA" id="ARBA00023242"/>
    </source>
</evidence>
<feature type="repeat" description="WD" evidence="11">
    <location>
        <begin position="48"/>
        <end position="81"/>
    </location>
</feature>
<protein>
    <submittedName>
        <fullName evidence="12">Protein sec13-like isoform 1</fullName>
    </submittedName>
</protein>
<evidence type="ECO:0000256" key="6">
    <source>
        <dbReference type="ARBA" id="ARBA00022816"/>
    </source>
</evidence>
<dbReference type="EMBL" id="JWZX01003404">
    <property type="protein sequence ID" value="KOO20903.1"/>
    <property type="molecule type" value="Genomic_DNA"/>
</dbReference>
<dbReference type="OrthoDB" id="364224at2759"/>
<keyword evidence="8" id="KW-0811">Translocation</keyword>
<evidence type="ECO:0000313" key="12">
    <source>
        <dbReference type="EMBL" id="KOO20903.1"/>
    </source>
</evidence>
<accession>A0A0M0J3T5</accession>
<keyword evidence="4 11" id="KW-0853">WD repeat</keyword>
<dbReference type="InterPro" id="IPR037363">
    <property type="entry name" value="Sec13/Seh1_fam"/>
</dbReference>
<keyword evidence="9" id="KW-0906">Nuclear pore complex</keyword>
<evidence type="ECO:0000313" key="13">
    <source>
        <dbReference type="Proteomes" id="UP000037460"/>
    </source>
</evidence>